<evidence type="ECO:0000313" key="2">
    <source>
        <dbReference type="Proteomes" id="UP000694402"/>
    </source>
</evidence>
<reference evidence="1" key="2">
    <citation type="submission" date="2025-09" db="UniProtKB">
        <authorList>
            <consortium name="Ensembl"/>
        </authorList>
    </citation>
    <scope>IDENTIFICATION</scope>
</reference>
<sequence>MGVTCVCQVRLSEGKSVQQTISILHKKLEQLGAVKQEDLLWTVRLTMPQEMPGVTKVASLPNSCMGSLPDMLMAKLKSHFQNAKGHKVESRGSHHFPRDMYCNCMVPGDCWNLMKEFMQSFLGPSIVELPSVFATMPEGLYAPAYCVNTMTQYLKMFSKVCKQLVLPGTTLCHMLHRHQVYSNCEILT</sequence>
<dbReference type="Ensembl" id="ENSOTST00005023269.2">
    <property type="protein sequence ID" value="ENSOTSP00005021434.1"/>
    <property type="gene ID" value="ENSOTSG00005010324.2"/>
</dbReference>
<name>A0A8C8D7M5_ONCTS</name>
<evidence type="ECO:0000313" key="1">
    <source>
        <dbReference type="Ensembl" id="ENSOTSP00005021434.1"/>
    </source>
</evidence>
<keyword evidence="2" id="KW-1185">Reference proteome</keyword>
<dbReference type="AlphaFoldDB" id="A0A8C8D7M5"/>
<organism evidence="1 2">
    <name type="scientific">Oncorhynchus tshawytscha</name>
    <name type="common">Chinook salmon</name>
    <name type="synonym">Salmo tshawytscha</name>
    <dbReference type="NCBI Taxonomy" id="74940"/>
    <lineage>
        <taxon>Eukaryota</taxon>
        <taxon>Metazoa</taxon>
        <taxon>Chordata</taxon>
        <taxon>Craniata</taxon>
        <taxon>Vertebrata</taxon>
        <taxon>Euteleostomi</taxon>
        <taxon>Actinopterygii</taxon>
        <taxon>Neopterygii</taxon>
        <taxon>Teleostei</taxon>
        <taxon>Protacanthopterygii</taxon>
        <taxon>Salmoniformes</taxon>
        <taxon>Salmonidae</taxon>
        <taxon>Salmoninae</taxon>
        <taxon>Oncorhynchus</taxon>
    </lineage>
</organism>
<proteinExistence type="predicted"/>
<reference evidence="1" key="1">
    <citation type="submission" date="2025-08" db="UniProtKB">
        <authorList>
            <consortium name="Ensembl"/>
        </authorList>
    </citation>
    <scope>IDENTIFICATION</scope>
</reference>
<dbReference type="Proteomes" id="UP000694402">
    <property type="component" value="Unassembled WGS sequence"/>
</dbReference>
<accession>A0A8C8D7M5</accession>
<dbReference type="GeneTree" id="ENSGT00390000002060"/>
<protein>
    <submittedName>
        <fullName evidence="1">Uncharacterized protein</fullName>
    </submittedName>
</protein>